<dbReference type="OrthoDB" id="2663482at2"/>
<dbReference type="PANTHER" id="PTHR12558:SF13">
    <property type="entry name" value="CELL DIVISION CYCLE PROTEIN 27 HOMOLOG"/>
    <property type="match status" value="1"/>
</dbReference>
<feature type="repeat" description="TPR" evidence="1">
    <location>
        <begin position="826"/>
        <end position="859"/>
    </location>
</feature>
<feature type="repeat" description="TPR" evidence="1">
    <location>
        <begin position="593"/>
        <end position="626"/>
    </location>
</feature>
<dbReference type="SUPFAM" id="SSF48452">
    <property type="entry name" value="TPR-like"/>
    <property type="match status" value="2"/>
</dbReference>
<feature type="coiled-coil region" evidence="2">
    <location>
        <begin position="429"/>
        <end position="456"/>
    </location>
</feature>
<feature type="repeat" description="TPR" evidence="1">
    <location>
        <begin position="792"/>
        <end position="825"/>
    </location>
</feature>
<dbReference type="EMBL" id="LNQN01000008">
    <property type="protein sequence ID" value="KSU79815.1"/>
    <property type="molecule type" value="Genomic_DNA"/>
</dbReference>
<keyword evidence="2" id="KW-0175">Coiled coil</keyword>
<dbReference type="SUPFAM" id="SSF56112">
    <property type="entry name" value="Protein kinase-like (PK-like)"/>
    <property type="match status" value="1"/>
</dbReference>
<dbReference type="PANTHER" id="PTHR12558">
    <property type="entry name" value="CELL DIVISION CYCLE 16,23,27"/>
    <property type="match status" value="1"/>
</dbReference>
<dbReference type="AlphaFoldDB" id="A0A0V8IYD3"/>
<gene>
    <name evidence="3" type="ORF">AS030_21455</name>
</gene>
<accession>A0A0V8IYD3</accession>
<name>A0A0V8IYD3_9BACL</name>
<comment type="caution">
    <text evidence="3">The sequence shown here is derived from an EMBL/GenBank/DDBJ whole genome shotgun (WGS) entry which is preliminary data.</text>
</comment>
<organism evidence="3 4">
    <name type="scientific">Fictibacillus enclensis</name>
    <dbReference type="NCBI Taxonomy" id="1017270"/>
    <lineage>
        <taxon>Bacteria</taxon>
        <taxon>Bacillati</taxon>
        <taxon>Bacillota</taxon>
        <taxon>Bacilli</taxon>
        <taxon>Bacillales</taxon>
        <taxon>Fictibacillaceae</taxon>
        <taxon>Fictibacillus</taxon>
    </lineage>
</organism>
<evidence type="ECO:0000256" key="1">
    <source>
        <dbReference type="PROSITE-ProRule" id="PRU00339"/>
    </source>
</evidence>
<dbReference type="Pfam" id="PF13181">
    <property type="entry name" value="TPR_8"/>
    <property type="match status" value="3"/>
</dbReference>
<dbReference type="Gene3D" id="1.25.40.10">
    <property type="entry name" value="Tetratricopeptide repeat domain"/>
    <property type="match status" value="3"/>
</dbReference>
<dbReference type="InterPro" id="IPR019734">
    <property type="entry name" value="TPR_rpt"/>
</dbReference>
<keyword evidence="4" id="KW-1185">Reference proteome</keyword>
<dbReference type="PROSITE" id="PS50005">
    <property type="entry name" value="TPR"/>
    <property type="match status" value="4"/>
</dbReference>
<dbReference type="InterPro" id="IPR011009">
    <property type="entry name" value="Kinase-like_dom_sf"/>
</dbReference>
<dbReference type="Proteomes" id="UP000054099">
    <property type="component" value="Unassembled WGS sequence"/>
</dbReference>
<feature type="repeat" description="TPR" evidence="1">
    <location>
        <begin position="664"/>
        <end position="697"/>
    </location>
</feature>
<evidence type="ECO:0000313" key="3">
    <source>
        <dbReference type="EMBL" id="KSU79815.1"/>
    </source>
</evidence>
<dbReference type="Pfam" id="PF13432">
    <property type="entry name" value="TPR_16"/>
    <property type="match status" value="1"/>
</dbReference>
<reference evidence="3 4" key="1">
    <citation type="journal article" date="2014" name="Antonie Van Leeuwenhoek">
        <title>Fictibacillus enclensis sp. nov., isolated from marine sediment.</title>
        <authorList>
            <person name="Dastager S.G."/>
            <person name="Mawlankar R."/>
            <person name="Srinivasan K."/>
            <person name="Tang S.K."/>
            <person name="Lee J.C."/>
            <person name="Ramana V.V."/>
            <person name="Shouche Y.S."/>
        </authorList>
    </citation>
    <scope>NUCLEOTIDE SEQUENCE [LARGE SCALE GENOMIC DNA]</scope>
    <source>
        <strain evidence="3 4">NIO-1003</strain>
    </source>
</reference>
<proteinExistence type="predicted"/>
<dbReference type="InterPro" id="IPR011990">
    <property type="entry name" value="TPR-like_helical_dom_sf"/>
</dbReference>
<dbReference type="Gene3D" id="1.10.510.10">
    <property type="entry name" value="Transferase(Phosphotransferase) domain 1"/>
    <property type="match status" value="1"/>
</dbReference>
<evidence type="ECO:0000313" key="4">
    <source>
        <dbReference type="Proteomes" id="UP000054099"/>
    </source>
</evidence>
<protein>
    <recommendedName>
        <fullName evidence="5">Protein kinase domain-containing protein</fullName>
    </recommendedName>
</protein>
<evidence type="ECO:0008006" key="5">
    <source>
        <dbReference type="Google" id="ProtNLM"/>
    </source>
</evidence>
<evidence type="ECO:0000256" key="2">
    <source>
        <dbReference type="SAM" id="Coils"/>
    </source>
</evidence>
<dbReference type="RefSeq" id="WP_061975588.1">
    <property type="nucleotide sequence ID" value="NZ_FMAV01000006.1"/>
</dbReference>
<keyword evidence="1" id="KW-0802">TPR repeat</keyword>
<sequence length="879" mass="100763">MSFQPEVGESIRLFGRRYTFPKHPAVVGIDIPYGQEGRQGTVYQIKEENTRNKAALKVFRDRFKNKNQVRLSEQLKNYSSFYGLSACLRSVIEEDEHARQVGQYDDLNYALIMPWIDGPTWADILMGEQALSKDTCLRIACLMAFLLKELEEAGVAHCDLSSSNVMLPFLGESARPIFADIELIDIEELYAPELDEPKALPGGSPGYAANYVKVGIWSKEADRFAGAVLIAEMASWHDKEVRSLKADDFSYFDTDEMQSDSERYKKLKGVVGKTLGEKGEALFEQAWKSESLQECPSFSQWYEVFPESVKSFVMNSHERYMASKKPSVPLGAMSLDTLLQIAAGFEGLGNKKAAHSEYQYIMQQFPEQKSVVEELQMLLSDEEESRRPELVPLHYLEAAQHFEKLRDWNTALIFYTRCTQLPSVDFTTKEELSIIIEEIQNQIRAEAEQQSTAEKLKLIAKEREQTTAAALAEPLEAHRTEKQKFNAKVFFSRHWKWMAGTVAAVCLGIGLYYLYEAAQEKKWNDYIKQGTEAFSERRYSEAEQYIQKAIDKKPTEDLYTKMATIYISQGQNQQAIQYMNDLKFKKELSSKNTEANYLMGRAYFLEKDYNDAIPYYQGAYKDKKNKYHQDAIRDLVVSYASINQLKKANALVEQLQGKDNQSKAFVAYLKGDLATRQGKSSEAADFFEQSVDLDPGNKKYAKKLVEAYITNNKTNQTDDATKVKTYENAITLANGLLRDDYTNIDYLNMTGQLYYEYGLYAEDRKQKAKSQNLYREALNSYNQVIDLGIQEKTTILNIGILYEKVGDKKKAEKTYKQVIKLNPIYGHAYFIYGMFQIKEKNYKQALPLLKKVIQINDDATDVSLAKQRIKEMESKKVLI</sequence>
<dbReference type="SMART" id="SM00028">
    <property type="entry name" value="TPR"/>
    <property type="match status" value="6"/>
</dbReference>